<dbReference type="InterPro" id="IPR037185">
    <property type="entry name" value="EmrE-like"/>
</dbReference>
<keyword evidence="4 6" id="KW-1133">Transmembrane helix</keyword>
<feature type="transmembrane region" description="Helical" evidence="6">
    <location>
        <begin position="242"/>
        <end position="265"/>
    </location>
</feature>
<protein>
    <submittedName>
        <fullName evidence="8">DMT family transporter</fullName>
    </submittedName>
</protein>
<feature type="transmembrane region" description="Helical" evidence="6">
    <location>
        <begin position="203"/>
        <end position="222"/>
    </location>
</feature>
<feature type="transmembrane region" description="Helical" evidence="6">
    <location>
        <begin position="169"/>
        <end position="191"/>
    </location>
</feature>
<evidence type="ECO:0000313" key="8">
    <source>
        <dbReference type="EMBL" id="MCY0965570.1"/>
    </source>
</evidence>
<dbReference type="RefSeq" id="WP_283173783.1">
    <property type="nucleotide sequence ID" value="NZ_JAPNOA010000027.1"/>
</dbReference>
<evidence type="ECO:0000256" key="1">
    <source>
        <dbReference type="ARBA" id="ARBA00004141"/>
    </source>
</evidence>
<keyword evidence="5 6" id="KW-0472">Membrane</keyword>
<comment type="similarity">
    <text evidence="2">Belongs to the EamA transporter family.</text>
</comment>
<evidence type="ECO:0000313" key="9">
    <source>
        <dbReference type="Proteomes" id="UP001150830"/>
    </source>
</evidence>
<keyword evidence="3 6" id="KW-0812">Transmembrane</keyword>
<reference evidence="8" key="1">
    <citation type="submission" date="2022-11" db="EMBL/GenBank/DDBJ databases">
        <title>Parathalassolutuus dongxingensis gen. nov., sp. nov., a novel member of family Oceanospirillaceae isolated from a coastal shrimp pond in Guangxi, China.</title>
        <authorList>
            <person name="Chen H."/>
        </authorList>
    </citation>
    <scope>NUCLEOTIDE SEQUENCE</scope>
    <source>
        <strain evidence="8">G-43</strain>
    </source>
</reference>
<comment type="subcellular location">
    <subcellularLocation>
        <location evidence="1">Membrane</location>
        <topology evidence="1">Multi-pass membrane protein</topology>
    </subcellularLocation>
</comment>
<feature type="transmembrane region" description="Helical" evidence="6">
    <location>
        <begin position="48"/>
        <end position="70"/>
    </location>
</feature>
<dbReference type="InterPro" id="IPR050638">
    <property type="entry name" value="AA-Vitamin_Transporters"/>
</dbReference>
<evidence type="ECO:0000256" key="6">
    <source>
        <dbReference type="SAM" id="Phobius"/>
    </source>
</evidence>
<feature type="transmembrane region" description="Helical" evidence="6">
    <location>
        <begin position="272"/>
        <end position="291"/>
    </location>
</feature>
<keyword evidence="9" id="KW-1185">Reference proteome</keyword>
<gene>
    <name evidence="8" type="ORF">OUO13_10250</name>
</gene>
<evidence type="ECO:0000256" key="5">
    <source>
        <dbReference type="ARBA" id="ARBA00023136"/>
    </source>
</evidence>
<evidence type="ECO:0000259" key="7">
    <source>
        <dbReference type="Pfam" id="PF00892"/>
    </source>
</evidence>
<feature type="domain" description="EamA" evidence="7">
    <location>
        <begin position="173"/>
        <end position="313"/>
    </location>
</feature>
<evidence type="ECO:0000256" key="3">
    <source>
        <dbReference type="ARBA" id="ARBA00022692"/>
    </source>
</evidence>
<dbReference type="SUPFAM" id="SSF103481">
    <property type="entry name" value="Multidrug resistance efflux transporter EmrE"/>
    <property type="match status" value="2"/>
</dbReference>
<dbReference type="Proteomes" id="UP001150830">
    <property type="component" value="Unassembled WGS sequence"/>
</dbReference>
<sequence>MAAPSAPLTSGARLTDQQFGLMIALIAATLFSTKPILIKWLYSLGVEVLPMIWLRMAIALPFYLVVGWLSWRRLSEQPSLNVMLRAIAIGLLGYYASSMLDLHGLQYVSAQLERLVLYAYPSMVVILGILFFGQTFRIRIVPPLLITYAGLALMYGHDLHSLGNSAAAANVPMGTLLVSGAAFTFALYLLLSKRSIKELGSMLFTSVAMSSATVGILLQALFSAPSGQLSSILMPDYSATIWLGIAALSLLATVLPSFLVSAAIARIGPEKTSMSGTLGPVATTLLAVWFLDESLTLFGVAGMALVVLGVWQLSRIR</sequence>
<dbReference type="Pfam" id="PF00892">
    <property type="entry name" value="EamA"/>
    <property type="match status" value="2"/>
</dbReference>
<feature type="transmembrane region" description="Helical" evidence="6">
    <location>
        <begin position="115"/>
        <end position="133"/>
    </location>
</feature>
<evidence type="ECO:0000256" key="4">
    <source>
        <dbReference type="ARBA" id="ARBA00022989"/>
    </source>
</evidence>
<feature type="transmembrane region" description="Helical" evidence="6">
    <location>
        <begin position="21"/>
        <end position="42"/>
    </location>
</feature>
<feature type="domain" description="EamA" evidence="7">
    <location>
        <begin position="19"/>
        <end position="155"/>
    </location>
</feature>
<comment type="caution">
    <text evidence="8">The sequence shown here is derived from an EMBL/GenBank/DDBJ whole genome shotgun (WGS) entry which is preliminary data.</text>
</comment>
<dbReference type="AlphaFoldDB" id="A0A9X3IST0"/>
<dbReference type="GO" id="GO:0016020">
    <property type="term" value="C:membrane"/>
    <property type="evidence" value="ECO:0007669"/>
    <property type="project" value="UniProtKB-SubCell"/>
</dbReference>
<name>A0A9X3IST0_9GAMM</name>
<evidence type="ECO:0000256" key="2">
    <source>
        <dbReference type="ARBA" id="ARBA00007362"/>
    </source>
</evidence>
<dbReference type="EMBL" id="JAPNOA010000027">
    <property type="protein sequence ID" value="MCY0965570.1"/>
    <property type="molecule type" value="Genomic_DNA"/>
</dbReference>
<dbReference type="PANTHER" id="PTHR32322">
    <property type="entry name" value="INNER MEMBRANE TRANSPORTER"/>
    <property type="match status" value="1"/>
</dbReference>
<feature type="transmembrane region" description="Helical" evidence="6">
    <location>
        <begin position="140"/>
        <end position="157"/>
    </location>
</feature>
<feature type="transmembrane region" description="Helical" evidence="6">
    <location>
        <begin position="82"/>
        <end position="100"/>
    </location>
</feature>
<dbReference type="InterPro" id="IPR000620">
    <property type="entry name" value="EamA_dom"/>
</dbReference>
<accession>A0A9X3IST0</accession>
<proteinExistence type="inferred from homology"/>
<feature type="transmembrane region" description="Helical" evidence="6">
    <location>
        <begin position="297"/>
        <end position="314"/>
    </location>
</feature>
<dbReference type="PANTHER" id="PTHR32322:SF2">
    <property type="entry name" value="EAMA DOMAIN-CONTAINING PROTEIN"/>
    <property type="match status" value="1"/>
</dbReference>
<organism evidence="8 9">
    <name type="scientific">Parathalassolituus penaei</name>
    <dbReference type="NCBI Taxonomy" id="2997323"/>
    <lineage>
        <taxon>Bacteria</taxon>
        <taxon>Pseudomonadati</taxon>
        <taxon>Pseudomonadota</taxon>
        <taxon>Gammaproteobacteria</taxon>
        <taxon>Oceanospirillales</taxon>
        <taxon>Oceanospirillaceae</taxon>
        <taxon>Parathalassolituus</taxon>
    </lineage>
</organism>